<protein>
    <submittedName>
        <fullName evidence="6">Histidine triad family protein</fullName>
    </submittedName>
</protein>
<dbReference type="InParanoid" id="A0A078B3P1"/>
<dbReference type="Pfam" id="PF11969">
    <property type="entry name" value="DcpS_C"/>
    <property type="match status" value="1"/>
</dbReference>
<keyword evidence="2" id="KW-0378">Hydrolase</keyword>
<keyword evidence="7" id="KW-1185">Reference proteome</keyword>
<feature type="domain" description="HIT" evidence="5">
    <location>
        <begin position="71"/>
        <end position="194"/>
    </location>
</feature>
<evidence type="ECO:0000256" key="3">
    <source>
        <dbReference type="PROSITE-ProRule" id="PRU00464"/>
    </source>
</evidence>
<evidence type="ECO:0000256" key="1">
    <source>
        <dbReference type="ARBA" id="ARBA00022741"/>
    </source>
</evidence>
<dbReference type="SUPFAM" id="SSF54197">
    <property type="entry name" value="HIT-like"/>
    <property type="match status" value="1"/>
</dbReference>
<name>A0A078B3P1_STYLE</name>
<dbReference type="GO" id="GO:0000166">
    <property type="term" value="F:nucleotide binding"/>
    <property type="evidence" value="ECO:0007669"/>
    <property type="project" value="UniProtKB-KW"/>
</dbReference>
<dbReference type="PROSITE" id="PS51084">
    <property type="entry name" value="HIT_2"/>
    <property type="match status" value="1"/>
</dbReference>
<dbReference type="OrthoDB" id="1915375at2759"/>
<reference evidence="6 7" key="1">
    <citation type="submission" date="2014-06" db="EMBL/GenBank/DDBJ databases">
        <authorList>
            <person name="Swart Estienne"/>
        </authorList>
    </citation>
    <scope>NUCLEOTIDE SEQUENCE [LARGE SCALE GENOMIC DNA]</scope>
    <source>
        <strain evidence="6 7">130c</strain>
    </source>
</reference>
<feature type="short sequence motif" description="Histidine triad motif" evidence="3">
    <location>
        <begin position="178"/>
        <end position="182"/>
    </location>
</feature>
<evidence type="ECO:0000313" key="6">
    <source>
        <dbReference type="EMBL" id="CDW89074.1"/>
    </source>
</evidence>
<proteinExistence type="predicted"/>
<evidence type="ECO:0000256" key="2">
    <source>
        <dbReference type="ARBA" id="ARBA00022801"/>
    </source>
</evidence>
<dbReference type="PANTHER" id="PTHR12486">
    <property type="entry name" value="APRATAXIN-RELATED"/>
    <property type="match status" value="1"/>
</dbReference>
<gene>
    <name evidence="6" type="primary">Contig14484.g15434</name>
    <name evidence="6" type="ORF">STYLEM_18203</name>
</gene>
<accession>A0A078B3P1</accession>
<dbReference type="Gene3D" id="3.30.428.10">
    <property type="entry name" value="HIT-like"/>
    <property type="match status" value="1"/>
</dbReference>
<keyword evidence="4" id="KW-1133">Transmembrane helix</keyword>
<dbReference type="PANTHER" id="PTHR12486:SF5">
    <property type="entry name" value="ADENOSINE 5'-MONOPHOSPHORAMIDASE HINT3"/>
    <property type="match status" value="1"/>
</dbReference>
<dbReference type="InterPro" id="IPR036265">
    <property type="entry name" value="HIT-like_sf"/>
</dbReference>
<dbReference type="GO" id="GO:0016787">
    <property type="term" value="F:hydrolase activity"/>
    <property type="evidence" value="ECO:0007669"/>
    <property type="project" value="UniProtKB-KW"/>
</dbReference>
<evidence type="ECO:0000259" key="5">
    <source>
        <dbReference type="PROSITE" id="PS51084"/>
    </source>
</evidence>
<dbReference type="Proteomes" id="UP000039865">
    <property type="component" value="Unassembled WGS sequence"/>
</dbReference>
<keyword evidence="4" id="KW-0812">Transmembrane</keyword>
<keyword evidence="4" id="KW-0472">Membrane</keyword>
<dbReference type="AlphaFoldDB" id="A0A078B3P1"/>
<keyword evidence="1" id="KW-0547">Nucleotide-binding</keyword>
<organism evidence="6 7">
    <name type="scientific">Stylonychia lemnae</name>
    <name type="common">Ciliate</name>
    <dbReference type="NCBI Taxonomy" id="5949"/>
    <lineage>
        <taxon>Eukaryota</taxon>
        <taxon>Sar</taxon>
        <taxon>Alveolata</taxon>
        <taxon>Ciliophora</taxon>
        <taxon>Intramacronucleata</taxon>
        <taxon>Spirotrichea</taxon>
        <taxon>Stichotrichia</taxon>
        <taxon>Sporadotrichida</taxon>
        <taxon>Oxytrichidae</taxon>
        <taxon>Stylonychinae</taxon>
        <taxon>Stylonychia</taxon>
    </lineage>
</organism>
<dbReference type="EMBL" id="CCKQ01017206">
    <property type="protein sequence ID" value="CDW89074.1"/>
    <property type="molecule type" value="Genomic_DNA"/>
</dbReference>
<evidence type="ECO:0000313" key="7">
    <source>
        <dbReference type="Proteomes" id="UP000039865"/>
    </source>
</evidence>
<sequence length="227" mass="26716">MSTNIQSSPAVKMSFPVGMFTNSYLFGQSAKNFMLAAGFFFGITVIRYLFRANKRSEFDYYPHDKVIEICKFCQIIKDQQCNLYNDEDVMAFSDGGPLAKQHLLIVPHKHIRHINTIESTPESLALLKKMQKVALDLLKQIHLKEFEKQQALSDKPLEFKEGQYLLGFHRSFAISVDHLHMHAFELPFKSTFIYWRKTCWIFFMKIEDLISYIEKQIERQLQRKVTF</sequence>
<evidence type="ECO:0000256" key="4">
    <source>
        <dbReference type="SAM" id="Phobius"/>
    </source>
</evidence>
<dbReference type="InterPro" id="IPR011146">
    <property type="entry name" value="HIT-like"/>
</dbReference>
<feature type="transmembrane region" description="Helical" evidence="4">
    <location>
        <begin position="33"/>
        <end position="50"/>
    </location>
</feature>